<protein>
    <submittedName>
        <fullName evidence="2">Uridine kinase</fullName>
    </submittedName>
</protein>
<dbReference type="STRING" id="213810.RUM_09010"/>
<dbReference type="InterPro" id="IPR006083">
    <property type="entry name" value="PRK/URK"/>
</dbReference>
<dbReference type="CDD" id="cd02028">
    <property type="entry name" value="UMPK_like"/>
    <property type="match status" value="1"/>
</dbReference>
<dbReference type="Proteomes" id="UP000007054">
    <property type="component" value="Chromosome"/>
</dbReference>
<reference evidence="2" key="1">
    <citation type="submission" date="2010-03" db="EMBL/GenBank/DDBJ databases">
        <title>The genome sequence of Ruminococcus sp. 18P13.</title>
        <authorList>
            <consortium name="metaHIT consortium -- http://www.metahit.eu/"/>
            <person name="Pajon A."/>
            <person name="Turner K."/>
            <person name="Parkhill J."/>
            <person name="Bernalier A."/>
        </authorList>
    </citation>
    <scope>NUCLEOTIDE SEQUENCE [LARGE SCALE GENOMIC DNA]</scope>
    <source>
        <strain evidence="2">Type strain: 18P13</strain>
    </source>
</reference>
<dbReference type="EMBL" id="FP929052">
    <property type="protein sequence ID" value="CBL17076.1"/>
    <property type="molecule type" value="Genomic_DNA"/>
</dbReference>
<accession>D4LBT1</accession>
<evidence type="ECO:0000259" key="1">
    <source>
        <dbReference type="SMART" id="SM00382"/>
    </source>
</evidence>
<dbReference type="InterPro" id="IPR027417">
    <property type="entry name" value="P-loop_NTPase"/>
</dbReference>
<evidence type="ECO:0000313" key="3">
    <source>
        <dbReference type="Proteomes" id="UP000007054"/>
    </source>
</evidence>
<evidence type="ECO:0000313" key="2">
    <source>
        <dbReference type="EMBL" id="CBL17076.1"/>
    </source>
</evidence>
<dbReference type="GeneID" id="83155674"/>
<dbReference type="GO" id="GO:0016301">
    <property type="term" value="F:kinase activity"/>
    <property type="evidence" value="ECO:0007669"/>
    <property type="project" value="UniProtKB-KW"/>
</dbReference>
<feature type="domain" description="AAA+ ATPase" evidence="1">
    <location>
        <begin position="45"/>
        <end position="206"/>
    </location>
</feature>
<dbReference type="InterPro" id="IPR003593">
    <property type="entry name" value="AAA+_ATPase"/>
</dbReference>
<reference evidence="2" key="2">
    <citation type="submission" date="2010-03" db="EMBL/GenBank/DDBJ databases">
        <authorList>
            <person name="Pajon A."/>
        </authorList>
    </citation>
    <scope>NUCLEOTIDE SEQUENCE</scope>
    <source>
        <strain evidence="2">Type strain: 18P13</strain>
    </source>
</reference>
<dbReference type="AlphaFoldDB" id="D4LBT1"/>
<dbReference type="Pfam" id="PF00485">
    <property type="entry name" value="PRK"/>
    <property type="match status" value="1"/>
</dbReference>
<dbReference type="HOGENOM" id="CLU_023775_0_0_9"/>
<dbReference type="SUPFAM" id="SSF52540">
    <property type="entry name" value="P-loop containing nucleoside triphosphate hydrolases"/>
    <property type="match status" value="1"/>
</dbReference>
<dbReference type="SMART" id="SM00382">
    <property type="entry name" value="AAA"/>
    <property type="match status" value="1"/>
</dbReference>
<dbReference type="PATRIC" id="fig|213810.4.peg.812"/>
<dbReference type="GO" id="GO:0005524">
    <property type="term" value="F:ATP binding"/>
    <property type="evidence" value="ECO:0007669"/>
    <property type="project" value="InterPro"/>
</dbReference>
<dbReference type="PANTHER" id="PTHR10285">
    <property type="entry name" value="URIDINE KINASE"/>
    <property type="match status" value="1"/>
</dbReference>
<dbReference type="RefSeq" id="WP_015557983.1">
    <property type="nucleotide sequence ID" value="NC_021039.1"/>
</dbReference>
<name>D4LBT1_RUMC1</name>
<dbReference type="Gene3D" id="3.40.50.300">
    <property type="entry name" value="P-loop containing nucleotide triphosphate hydrolases"/>
    <property type="match status" value="1"/>
</dbReference>
<sequence>MRKLEISMLNQQMHTDLIYAIAESEQRYTQQLTRIALDILKHRKEKPILLLSGPSGSGKTTSALRIEQLLEGWGCAAMVLSMDNYYLPESQTPQALNEHGVVDYESPYRLDIPLLNEHLERLSRCEPIHLPVFNFAKQCREPGKTIQRRPNELVILEGIHALNPQVTGNAGAFASCIYVSVRTRLQAEDGALLHPSKIRLMRRLIRDRFFRGREPVDTFRLFESVSRGEHQYIMPFKHRAAYQIDTFIDYEPSVYRSILLPDLLNIADTYPDYAQYADIAAFLQALEPVPQDLVPGISLVREFIGGSTFHY</sequence>
<proteinExistence type="predicted"/>
<keyword evidence="2" id="KW-0418">Kinase</keyword>
<gene>
    <name evidence="2" type="ordered locus">RUM_09010</name>
</gene>
<organism evidence="2 3">
    <name type="scientific">Ruminococcus champanellensis (strain DSM 18848 / JCM 17042 / KCTC 15320 / 18P13)</name>
    <dbReference type="NCBI Taxonomy" id="213810"/>
    <lineage>
        <taxon>Bacteria</taxon>
        <taxon>Bacillati</taxon>
        <taxon>Bacillota</taxon>
        <taxon>Clostridia</taxon>
        <taxon>Eubacteriales</taxon>
        <taxon>Oscillospiraceae</taxon>
        <taxon>Ruminococcus</taxon>
    </lineage>
</organism>
<keyword evidence="3" id="KW-1185">Reference proteome</keyword>
<keyword evidence="2" id="KW-0808">Transferase</keyword>
<dbReference type="KEGG" id="rch:RUM_09010"/>